<dbReference type="GO" id="GO:0015386">
    <property type="term" value="F:potassium:proton antiporter activity"/>
    <property type="evidence" value="ECO:0007669"/>
    <property type="project" value="TreeGrafter"/>
</dbReference>
<evidence type="ECO:0000256" key="4">
    <source>
        <dbReference type="ARBA" id="ARBA00022692"/>
    </source>
</evidence>
<dbReference type="GO" id="GO:0098719">
    <property type="term" value="P:sodium ion import across plasma membrane"/>
    <property type="evidence" value="ECO:0007669"/>
    <property type="project" value="TreeGrafter"/>
</dbReference>
<proteinExistence type="inferred from homology"/>
<keyword evidence="10" id="KW-0050">Antiport</keyword>
<evidence type="ECO:0000259" key="11">
    <source>
        <dbReference type="Pfam" id="PF00999"/>
    </source>
</evidence>
<dbReference type="Gene3D" id="6.10.140.1330">
    <property type="match status" value="1"/>
</dbReference>
<keyword evidence="6 10" id="KW-0915">Sodium</keyword>
<keyword evidence="9 10" id="KW-0739">Sodium transport</keyword>
<feature type="transmembrane region" description="Helical" evidence="10">
    <location>
        <begin position="383"/>
        <end position="408"/>
    </location>
</feature>
<name>A0A4U3KSM1_9BACT</name>
<evidence type="ECO:0000256" key="8">
    <source>
        <dbReference type="ARBA" id="ARBA00023136"/>
    </source>
</evidence>
<dbReference type="AlphaFoldDB" id="A0A4U3KSM1"/>
<feature type="transmembrane region" description="Helical" evidence="10">
    <location>
        <begin position="348"/>
        <end position="371"/>
    </location>
</feature>
<evidence type="ECO:0000256" key="10">
    <source>
        <dbReference type="RuleBase" id="RU366002"/>
    </source>
</evidence>
<evidence type="ECO:0000256" key="2">
    <source>
        <dbReference type="ARBA" id="ARBA00022448"/>
    </source>
</evidence>
<keyword evidence="5 10" id="KW-1133">Transmembrane helix</keyword>
<keyword evidence="13" id="KW-1185">Reference proteome</keyword>
<dbReference type="OrthoDB" id="9809206at2"/>
<protein>
    <submittedName>
        <fullName evidence="12">Na+/H+ antiporter</fullName>
    </submittedName>
</protein>
<evidence type="ECO:0000256" key="6">
    <source>
        <dbReference type="ARBA" id="ARBA00023053"/>
    </source>
</evidence>
<keyword evidence="7 10" id="KW-0406">Ion transport</keyword>
<dbReference type="InterPro" id="IPR018422">
    <property type="entry name" value="Cation/H_exchanger_CPA1"/>
</dbReference>
<evidence type="ECO:0000313" key="12">
    <source>
        <dbReference type="EMBL" id="TKK65301.1"/>
    </source>
</evidence>
<evidence type="ECO:0000256" key="3">
    <source>
        <dbReference type="ARBA" id="ARBA00022475"/>
    </source>
</evidence>
<comment type="caution">
    <text evidence="12">The sequence shown here is derived from an EMBL/GenBank/DDBJ whole genome shotgun (WGS) entry which is preliminary data.</text>
</comment>
<dbReference type="GO" id="GO:0015385">
    <property type="term" value="F:sodium:proton antiporter activity"/>
    <property type="evidence" value="ECO:0007669"/>
    <property type="project" value="InterPro"/>
</dbReference>
<keyword evidence="3 10" id="KW-1003">Cell membrane</keyword>
<sequence length="542" mass="61087">MENVYIEYIYLILIILGLVMLAQRLKVSYPIVLVLGGLVLSFTDGFSSITINPGMIFFIFLPPLLYEAAWQTSWKEFWRWRRVITSFAFPIVIVTSFVVALISQAFIPGFTLALGFLLGGIISPPDAISATSIMRSVKAPKSLVSIVEGESLMNDASSLIVFRFALIAITTGQFVFQEAVANFFVVIIMGIAVGLAVAFGFYNIHRRLPTTPSIDIVLSFVTPYCMYYFAERFHFSGVLAVVSGGLFLSIRREKMLSHLSRVQSTNVWSTVGFVLNGLIFLLIGLQLPGIVKQLGGLSLSTAIGYGLLISGVLIVTRLLCTFGAVLFTRFMSHFITVADRNPGWKAPILFGWAGMRGVVSLAAALSIPVYIDNDQTVLFPQRNLILFITFIVILVTLVFQGLTLPWLIRKLKMEDRFSPISPEKQEMIIQKKIAHQSLLFLEERYKEEVMTNEHVGNLKARLSSSLSYFTSSFENEPAYDDSNPMKRYQHISLEMLDKQRELLHQMNHRSEFDEEIIRKHLSLLDLEETKLREKLPQDAHVK</sequence>
<comment type="similarity">
    <text evidence="10">Belongs to the monovalent cation:proton antiporter 1 (CPA1) transporter (TC 2.A.36) family.</text>
</comment>
<keyword evidence="4 10" id="KW-0812">Transmembrane</keyword>
<feature type="transmembrane region" description="Helical" evidence="10">
    <location>
        <begin position="271"/>
        <end position="291"/>
    </location>
</feature>
<dbReference type="InterPro" id="IPR004705">
    <property type="entry name" value="Cation/H_exchanger_CPA1_bac"/>
</dbReference>
<comment type="function">
    <text evidence="10">Na(+)/H(+) antiporter that extrudes sodium in exchange for external protons.</text>
</comment>
<dbReference type="InterPro" id="IPR006153">
    <property type="entry name" value="Cation/H_exchanger_TM"/>
</dbReference>
<dbReference type="RefSeq" id="WP_137263648.1">
    <property type="nucleotide sequence ID" value="NZ_SZQL01000022.1"/>
</dbReference>
<dbReference type="Proteomes" id="UP000305848">
    <property type="component" value="Unassembled WGS sequence"/>
</dbReference>
<comment type="subcellular location">
    <subcellularLocation>
        <location evidence="1 10">Cell membrane</location>
        <topology evidence="1 10">Multi-pass membrane protein</topology>
    </subcellularLocation>
</comment>
<dbReference type="GO" id="GO:0051453">
    <property type="term" value="P:regulation of intracellular pH"/>
    <property type="evidence" value="ECO:0007669"/>
    <property type="project" value="TreeGrafter"/>
</dbReference>
<evidence type="ECO:0000256" key="5">
    <source>
        <dbReference type="ARBA" id="ARBA00022989"/>
    </source>
</evidence>
<feature type="transmembrane region" description="Helical" evidence="10">
    <location>
        <begin position="156"/>
        <end position="176"/>
    </location>
</feature>
<dbReference type="NCBIfam" id="TIGR00831">
    <property type="entry name" value="a_cpa1"/>
    <property type="match status" value="1"/>
</dbReference>
<dbReference type="PANTHER" id="PTHR10110:SF86">
    <property type="entry name" value="SODIUM_HYDROGEN EXCHANGER 7"/>
    <property type="match status" value="1"/>
</dbReference>
<keyword evidence="8 10" id="KW-0472">Membrane</keyword>
<feature type="transmembrane region" description="Helical" evidence="10">
    <location>
        <begin position="87"/>
        <end position="107"/>
    </location>
</feature>
<feature type="transmembrane region" description="Helical" evidence="10">
    <location>
        <begin position="6"/>
        <end position="22"/>
    </location>
</feature>
<feature type="transmembrane region" description="Helical" evidence="10">
    <location>
        <begin position="27"/>
        <end position="43"/>
    </location>
</feature>
<dbReference type="PANTHER" id="PTHR10110">
    <property type="entry name" value="SODIUM/HYDROGEN EXCHANGER"/>
    <property type="match status" value="1"/>
</dbReference>
<evidence type="ECO:0000256" key="1">
    <source>
        <dbReference type="ARBA" id="ARBA00004651"/>
    </source>
</evidence>
<dbReference type="Pfam" id="PF00999">
    <property type="entry name" value="Na_H_Exchanger"/>
    <property type="match status" value="1"/>
</dbReference>
<feature type="transmembrane region" description="Helical" evidence="10">
    <location>
        <begin position="303"/>
        <end position="327"/>
    </location>
</feature>
<evidence type="ECO:0000256" key="7">
    <source>
        <dbReference type="ARBA" id="ARBA00023065"/>
    </source>
</evidence>
<accession>A0A4U3KSM1</accession>
<feature type="domain" description="Cation/H+ exchanger transmembrane" evidence="11">
    <location>
        <begin position="12"/>
        <end position="409"/>
    </location>
</feature>
<reference evidence="12 13" key="1">
    <citation type="submission" date="2019-05" db="EMBL/GenBank/DDBJ databases">
        <title>Panacibacter sp. strain 17mud1-8 Genome sequencing and assembly.</title>
        <authorList>
            <person name="Chhetri G."/>
        </authorList>
    </citation>
    <scope>NUCLEOTIDE SEQUENCE [LARGE SCALE GENOMIC DNA]</scope>
    <source>
        <strain evidence="12 13">17mud1-8</strain>
    </source>
</reference>
<evidence type="ECO:0000313" key="13">
    <source>
        <dbReference type="Proteomes" id="UP000305848"/>
    </source>
</evidence>
<dbReference type="EMBL" id="SZQL01000022">
    <property type="protein sequence ID" value="TKK65301.1"/>
    <property type="molecule type" value="Genomic_DNA"/>
</dbReference>
<evidence type="ECO:0000256" key="9">
    <source>
        <dbReference type="ARBA" id="ARBA00023201"/>
    </source>
</evidence>
<keyword evidence="2 10" id="KW-0813">Transport</keyword>
<feature type="transmembrane region" description="Helical" evidence="10">
    <location>
        <begin position="49"/>
        <end position="66"/>
    </location>
</feature>
<organism evidence="12 13">
    <name type="scientific">Ilyomonas limi</name>
    <dbReference type="NCBI Taxonomy" id="2575867"/>
    <lineage>
        <taxon>Bacteria</taxon>
        <taxon>Pseudomonadati</taxon>
        <taxon>Bacteroidota</taxon>
        <taxon>Chitinophagia</taxon>
        <taxon>Chitinophagales</taxon>
        <taxon>Chitinophagaceae</taxon>
        <taxon>Ilyomonas</taxon>
    </lineage>
</organism>
<feature type="transmembrane region" description="Helical" evidence="10">
    <location>
        <begin position="233"/>
        <end position="250"/>
    </location>
</feature>
<gene>
    <name evidence="12" type="ORF">FC093_20285</name>
</gene>
<dbReference type="GO" id="GO:0005886">
    <property type="term" value="C:plasma membrane"/>
    <property type="evidence" value="ECO:0007669"/>
    <property type="project" value="UniProtKB-SubCell"/>
</dbReference>
<feature type="transmembrane region" description="Helical" evidence="10">
    <location>
        <begin position="183"/>
        <end position="202"/>
    </location>
</feature>